<dbReference type="PANTHER" id="PTHR33745:SF3">
    <property type="entry name" value="RSBT CO-ANTAGONIST PROTEIN RSBRC"/>
    <property type="match status" value="1"/>
</dbReference>
<keyword evidence="4" id="KW-1185">Reference proteome</keyword>
<dbReference type="SUPFAM" id="SSF52091">
    <property type="entry name" value="SpoIIaa-like"/>
    <property type="match status" value="1"/>
</dbReference>
<accession>A0A1N7JFM2</accession>
<gene>
    <name evidence="3" type="ORF">SAMN05421687_105205</name>
</gene>
<dbReference type="OrthoDB" id="9800154at2"/>
<dbReference type="InterPro" id="IPR051932">
    <property type="entry name" value="Bact_StressResp_Reg"/>
</dbReference>
<dbReference type="Gene3D" id="3.30.750.24">
    <property type="entry name" value="STAS domain"/>
    <property type="match status" value="1"/>
</dbReference>
<evidence type="ECO:0000256" key="1">
    <source>
        <dbReference type="ARBA" id="ARBA00022553"/>
    </source>
</evidence>
<evidence type="ECO:0000259" key="2">
    <source>
        <dbReference type="PROSITE" id="PS50801"/>
    </source>
</evidence>
<protein>
    <submittedName>
        <fullName evidence="3">RsbT co-antagonist protein RsbR</fullName>
    </submittedName>
</protein>
<reference evidence="4" key="1">
    <citation type="submission" date="2017-01" db="EMBL/GenBank/DDBJ databases">
        <authorList>
            <person name="Varghese N."/>
            <person name="Submissions S."/>
        </authorList>
    </citation>
    <scope>NUCLEOTIDE SEQUENCE [LARGE SCALE GENOMIC DNA]</scope>
    <source>
        <strain evidence="4">DSM 23127</strain>
    </source>
</reference>
<dbReference type="Pfam" id="PF01740">
    <property type="entry name" value="STAS"/>
    <property type="match status" value="1"/>
</dbReference>
<dbReference type="AlphaFoldDB" id="A0A1N7JFM2"/>
<evidence type="ECO:0000313" key="4">
    <source>
        <dbReference type="Proteomes" id="UP000187608"/>
    </source>
</evidence>
<evidence type="ECO:0000313" key="3">
    <source>
        <dbReference type="EMBL" id="SIS48044.1"/>
    </source>
</evidence>
<proteinExistence type="predicted"/>
<dbReference type="RefSeq" id="WP_076558919.1">
    <property type="nucleotide sequence ID" value="NZ_FTOC01000005.1"/>
</dbReference>
<dbReference type="InterPro" id="IPR002645">
    <property type="entry name" value="STAS_dom"/>
</dbReference>
<organism evidence="3 4">
    <name type="scientific">Salimicrobium flavidum</name>
    <dbReference type="NCBI Taxonomy" id="570947"/>
    <lineage>
        <taxon>Bacteria</taxon>
        <taxon>Bacillati</taxon>
        <taxon>Bacillota</taxon>
        <taxon>Bacilli</taxon>
        <taxon>Bacillales</taxon>
        <taxon>Bacillaceae</taxon>
        <taxon>Salimicrobium</taxon>
    </lineage>
</organism>
<dbReference type="PROSITE" id="PS50801">
    <property type="entry name" value="STAS"/>
    <property type="match status" value="1"/>
</dbReference>
<dbReference type="PANTHER" id="PTHR33745">
    <property type="entry name" value="RSBT ANTAGONIST PROTEIN RSBS-RELATED"/>
    <property type="match status" value="1"/>
</dbReference>
<dbReference type="EMBL" id="FTOC01000005">
    <property type="protein sequence ID" value="SIS48044.1"/>
    <property type="molecule type" value="Genomic_DNA"/>
</dbReference>
<dbReference type="InterPro" id="IPR036513">
    <property type="entry name" value="STAS_dom_sf"/>
</dbReference>
<dbReference type="STRING" id="570947.SAMN05421687_105205"/>
<dbReference type="CDD" id="cd07041">
    <property type="entry name" value="STAS_RsbR_RsbS_like"/>
    <property type="match status" value="1"/>
</dbReference>
<keyword evidence="1" id="KW-0597">Phosphoprotein</keyword>
<feature type="domain" description="STAS" evidence="2">
    <location>
        <begin position="160"/>
        <end position="271"/>
    </location>
</feature>
<dbReference type="Proteomes" id="UP000187608">
    <property type="component" value="Unassembled WGS sequence"/>
</dbReference>
<sequence length="282" mass="31744">MDISQQSWLENAQEKILTNKEDFAKRSLPDGAIQANSHLTGELMPWRFHLLEVFSQSLTDGSKQPKQLLQAWADEYADKLVELSLPLDTALQEIDYYRAAIGNVLKEEAKQQQLTIDEFYEMLNYFNVIVDEAGYIISRMYVAEHERTLKNAHYAVEELSVPLVRVTKETGVIPIIGDIDTKRAQTIMTNALHQSAEYELDTVIMDLQGVNVIDTMVADQLFKVINALEVSGVHAILSGLRPDIAQTMVQLGINMKKIETNSSLLQALEKSLGPPRTEPITD</sequence>
<name>A0A1N7JFM2_9BACI</name>